<feature type="binding site" evidence="10">
    <location>
        <position position="94"/>
    </location>
    <ligand>
        <name>GTP</name>
        <dbReference type="ChEBI" id="CHEBI:37565"/>
    </ligand>
</feature>
<feature type="domain" description="Radical SAM core" evidence="11">
    <location>
        <begin position="4"/>
        <end position="224"/>
    </location>
</feature>
<dbReference type="PANTHER" id="PTHR22960">
    <property type="entry name" value="MOLYBDOPTERIN COFACTOR SYNTHESIS PROTEIN A"/>
    <property type="match status" value="1"/>
</dbReference>
<dbReference type="Pfam" id="PF06463">
    <property type="entry name" value="Mob_synth_C"/>
    <property type="match status" value="1"/>
</dbReference>
<proteinExistence type="inferred from homology"/>
<dbReference type="SFLD" id="SFLDS00029">
    <property type="entry name" value="Radical_SAM"/>
    <property type="match status" value="1"/>
</dbReference>
<organism evidence="12 13">
    <name type="scientific">Psychracetigena formicireducens</name>
    <dbReference type="NCBI Taxonomy" id="2986056"/>
    <lineage>
        <taxon>Bacteria</taxon>
        <taxon>Bacillati</taxon>
        <taxon>Candidatus Lithacetigenota</taxon>
        <taxon>Candidatus Psychracetigena</taxon>
    </lineage>
</organism>
<comment type="cofactor">
    <cofactor evidence="10">
        <name>[4Fe-4S] cluster</name>
        <dbReference type="ChEBI" id="CHEBI:49883"/>
    </cofactor>
    <text evidence="10">Binds 2 [4Fe-4S] clusters. Binds 1 [4Fe-4S] cluster coordinated with 3 cysteines and an exchangeable S-adenosyl-L-methionine and 1 [4Fe-4S] cluster coordinated with 3 cysteines and the GTP-derived substrate.</text>
</comment>
<dbReference type="GO" id="GO:0005525">
    <property type="term" value="F:GTP binding"/>
    <property type="evidence" value="ECO:0007669"/>
    <property type="project" value="UniProtKB-UniRule"/>
</dbReference>
<dbReference type="GO" id="GO:0046872">
    <property type="term" value="F:metal ion binding"/>
    <property type="evidence" value="ECO:0007669"/>
    <property type="project" value="UniProtKB-KW"/>
</dbReference>
<feature type="binding site" evidence="10">
    <location>
        <position position="24"/>
    </location>
    <ligand>
        <name>[4Fe-4S] cluster</name>
        <dbReference type="ChEBI" id="CHEBI:49883"/>
        <label>1</label>
        <note>4Fe-4S-S-AdoMet</note>
    </ligand>
</feature>
<feature type="binding site" evidence="10">
    <location>
        <position position="258"/>
    </location>
    <ligand>
        <name>[4Fe-4S] cluster</name>
        <dbReference type="ChEBI" id="CHEBI:49883"/>
        <label>2</label>
        <note>4Fe-4S-substrate</note>
    </ligand>
</feature>
<dbReference type="SFLD" id="SFLDG01386">
    <property type="entry name" value="main_SPASM_domain-containing"/>
    <property type="match status" value="1"/>
</dbReference>
<evidence type="ECO:0000256" key="6">
    <source>
        <dbReference type="ARBA" id="ARBA00023014"/>
    </source>
</evidence>
<dbReference type="InterPro" id="IPR040064">
    <property type="entry name" value="MoaA-like"/>
</dbReference>
<feature type="binding site" evidence="10">
    <location>
        <position position="63"/>
    </location>
    <ligand>
        <name>GTP</name>
        <dbReference type="ChEBI" id="CHEBI:37565"/>
    </ligand>
</feature>
<dbReference type="InterPro" id="IPR013785">
    <property type="entry name" value="Aldolase_TIM"/>
</dbReference>
<evidence type="ECO:0000256" key="1">
    <source>
        <dbReference type="ARBA" id="ARBA00022485"/>
    </source>
</evidence>
<keyword evidence="6 10" id="KW-0411">Iron-sulfur</keyword>
<feature type="binding site" evidence="10">
    <location>
        <position position="255"/>
    </location>
    <ligand>
        <name>[4Fe-4S] cluster</name>
        <dbReference type="ChEBI" id="CHEBI:49883"/>
        <label>2</label>
        <note>4Fe-4S-substrate</note>
    </ligand>
</feature>
<feature type="binding site" evidence="10">
    <location>
        <position position="67"/>
    </location>
    <ligand>
        <name>S-adenosyl-L-methionine</name>
        <dbReference type="ChEBI" id="CHEBI:59789"/>
    </ligand>
</feature>
<dbReference type="HAMAP" id="MF_01225_B">
    <property type="entry name" value="MoaA_B"/>
    <property type="match status" value="1"/>
</dbReference>
<comment type="similarity">
    <text evidence="10">Belongs to the radical SAM superfamily. MoaA family.</text>
</comment>
<feature type="binding site" evidence="10">
    <location>
        <begin position="260"/>
        <end position="262"/>
    </location>
    <ligand>
        <name>GTP</name>
        <dbReference type="ChEBI" id="CHEBI:37565"/>
    </ligand>
</feature>
<accession>A0A9E2BIT5</accession>
<dbReference type="InterPro" id="IPR007197">
    <property type="entry name" value="rSAM"/>
</dbReference>
<dbReference type="GO" id="GO:0006777">
    <property type="term" value="P:Mo-molybdopterin cofactor biosynthetic process"/>
    <property type="evidence" value="ECO:0007669"/>
    <property type="project" value="UniProtKB-UniRule"/>
</dbReference>
<evidence type="ECO:0000256" key="7">
    <source>
        <dbReference type="ARBA" id="ARBA00023134"/>
    </source>
</evidence>
<dbReference type="PANTHER" id="PTHR22960:SF0">
    <property type="entry name" value="MOLYBDENUM COFACTOR BIOSYNTHESIS PROTEIN 1"/>
    <property type="match status" value="1"/>
</dbReference>
<dbReference type="CDD" id="cd21117">
    <property type="entry name" value="Twitch_MoaA"/>
    <property type="match status" value="1"/>
</dbReference>
<feature type="binding site" evidence="10">
    <location>
        <position position="272"/>
    </location>
    <ligand>
        <name>[4Fe-4S] cluster</name>
        <dbReference type="ChEBI" id="CHEBI:49883"/>
        <label>2</label>
        <note>4Fe-4S-substrate</note>
    </ligand>
</feature>
<sequence length="320" mass="36419">MKDSYNREIEYLRVSVTDKCNYRCFYCLPDGGVLGIPESEMLSFEDIVRVISIGVGLGIRKVRFTGGEPLLRENFVKLVEMTSKIKGLEKISLTTNGFLLGRYARDLKKAGVQGLNISINSLKPKKYMQITGGGRITDFFTGLNEAISAGFQTVKLNVVYLKGFNDDEVEDFVHLTHDRKIIVRFIELMPKGEARNIWHDNFALIKDLRKRLKAKRLIVQEDESNKTAFSGPSRYYLTPWGGKVGLIGLMSDHYCRDCNRLRLTSDGKLYPCLMNHIYEDLKPLLKGGDEAIRESFLKMVQLKPWQANIEDENMMSLIGG</sequence>
<keyword evidence="8 10" id="KW-0501">Molybdenum cofactor biosynthesis</keyword>
<feature type="binding site" evidence="10">
    <location>
        <position position="27"/>
    </location>
    <ligand>
        <name>[4Fe-4S] cluster</name>
        <dbReference type="ChEBI" id="CHEBI:49883"/>
        <label>1</label>
        <note>4Fe-4S-S-AdoMet</note>
    </ligand>
</feature>
<dbReference type="PROSITE" id="PS51918">
    <property type="entry name" value="RADICAL_SAM"/>
    <property type="match status" value="1"/>
</dbReference>
<comment type="caution">
    <text evidence="12">The sequence shown here is derived from an EMBL/GenBank/DDBJ whole genome shotgun (WGS) entry which is preliminary data.</text>
</comment>
<evidence type="ECO:0000256" key="9">
    <source>
        <dbReference type="ARBA" id="ARBA00023239"/>
    </source>
</evidence>
<dbReference type="InterPro" id="IPR058240">
    <property type="entry name" value="rSAM_sf"/>
</dbReference>
<protein>
    <recommendedName>
        <fullName evidence="10">GTP 3',8-cyclase</fullName>
        <ecNumber evidence="10">4.1.99.22</ecNumber>
    </recommendedName>
    <alternativeName>
        <fullName evidence="10">Molybdenum cofactor biosynthesis protein A</fullName>
    </alternativeName>
</protein>
<keyword evidence="1 10" id="KW-0004">4Fe-4S</keyword>
<dbReference type="CDD" id="cd01335">
    <property type="entry name" value="Radical_SAM"/>
    <property type="match status" value="1"/>
</dbReference>
<evidence type="ECO:0000256" key="8">
    <source>
        <dbReference type="ARBA" id="ARBA00023150"/>
    </source>
</evidence>
<evidence type="ECO:0000256" key="3">
    <source>
        <dbReference type="ARBA" id="ARBA00022723"/>
    </source>
</evidence>
<comment type="subunit">
    <text evidence="10">Monomer and homodimer.</text>
</comment>
<dbReference type="Gene3D" id="3.20.20.70">
    <property type="entry name" value="Aldolase class I"/>
    <property type="match status" value="1"/>
</dbReference>
<dbReference type="InterPro" id="IPR006638">
    <property type="entry name" value="Elp3/MiaA/NifB-like_rSAM"/>
</dbReference>
<evidence type="ECO:0000313" key="13">
    <source>
        <dbReference type="Proteomes" id="UP000811545"/>
    </source>
</evidence>
<evidence type="ECO:0000256" key="10">
    <source>
        <dbReference type="HAMAP-Rule" id="MF_01225"/>
    </source>
</evidence>
<feature type="binding site" evidence="10">
    <location>
        <position position="189"/>
    </location>
    <ligand>
        <name>S-adenosyl-L-methionine</name>
        <dbReference type="ChEBI" id="CHEBI:59789"/>
    </ligand>
</feature>
<dbReference type="EMBL" id="QLTW01000033">
    <property type="protein sequence ID" value="MBT9144940.1"/>
    <property type="molecule type" value="Genomic_DNA"/>
</dbReference>
<keyword evidence="7 10" id="KW-0342">GTP-binding</keyword>
<dbReference type="NCBIfam" id="TIGR02666">
    <property type="entry name" value="moaA"/>
    <property type="match status" value="1"/>
</dbReference>
<dbReference type="SFLD" id="SFLDG01067">
    <property type="entry name" value="SPASM/twitch_domain_containing"/>
    <property type="match status" value="1"/>
</dbReference>
<feature type="binding site" evidence="10">
    <location>
        <position position="26"/>
    </location>
    <ligand>
        <name>S-adenosyl-L-methionine</name>
        <dbReference type="ChEBI" id="CHEBI:59789"/>
    </ligand>
</feature>
<feature type="binding site" evidence="10">
    <location>
        <position position="20"/>
    </location>
    <ligand>
        <name>[4Fe-4S] cluster</name>
        <dbReference type="ChEBI" id="CHEBI:49883"/>
        <label>1</label>
        <note>4Fe-4S-S-AdoMet</note>
    </ligand>
</feature>
<dbReference type="AlphaFoldDB" id="A0A9E2BIT5"/>
<keyword evidence="5 10" id="KW-0408">Iron</keyword>
<dbReference type="GO" id="GO:0061799">
    <property type="term" value="F:cyclic pyranopterin monophosphate synthase activity"/>
    <property type="evidence" value="ECO:0007669"/>
    <property type="project" value="TreeGrafter"/>
</dbReference>
<dbReference type="SUPFAM" id="SSF102114">
    <property type="entry name" value="Radical SAM enzymes"/>
    <property type="match status" value="1"/>
</dbReference>
<dbReference type="NCBIfam" id="NF001199">
    <property type="entry name" value="PRK00164.2-1"/>
    <property type="match status" value="1"/>
</dbReference>
<comment type="function">
    <text evidence="10">Catalyzes the cyclization of GTP to (8S)-3',8-cyclo-7,8-dihydroguanosine 5'-triphosphate.</text>
</comment>
<gene>
    <name evidence="10 12" type="primary">moaA</name>
    <name evidence="12" type="ORF">DDT42_00796</name>
</gene>
<dbReference type="InterPro" id="IPR013483">
    <property type="entry name" value="MoaA"/>
</dbReference>
<comment type="pathway">
    <text evidence="10">Cofactor biosynthesis; molybdopterin biosynthesis.</text>
</comment>
<dbReference type="Pfam" id="PF04055">
    <property type="entry name" value="Radical_SAM"/>
    <property type="match status" value="1"/>
</dbReference>
<dbReference type="SMART" id="SM00729">
    <property type="entry name" value="Elp3"/>
    <property type="match status" value="1"/>
</dbReference>
<dbReference type="SFLD" id="SFLDG01383">
    <property type="entry name" value="cyclic_pyranopterin_phosphate"/>
    <property type="match status" value="1"/>
</dbReference>
<dbReference type="GO" id="GO:0061798">
    <property type="term" value="F:GTP 3',8'-cyclase activity"/>
    <property type="evidence" value="ECO:0007669"/>
    <property type="project" value="UniProtKB-UniRule"/>
</dbReference>
<evidence type="ECO:0000313" key="12">
    <source>
        <dbReference type="EMBL" id="MBT9144940.1"/>
    </source>
</evidence>
<evidence type="ECO:0000259" key="11">
    <source>
        <dbReference type="PROSITE" id="PS51918"/>
    </source>
</evidence>
<dbReference type="Proteomes" id="UP000811545">
    <property type="component" value="Unassembled WGS sequence"/>
</dbReference>
<name>A0A9E2BIT5_PSYF1</name>
<dbReference type="GO" id="GO:1904047">
    <property type="term" value="F:S-adenosyl-L-methionine binding"/>
    <property type="evidence" value="ECO:0007669"/>
    <property type="project" value="UniProtKB-UniRule"/>
</dbReference>
<feature type="binding site" evidence="10">
    <location>
        <position position="13"/>
    </location>
    <ligand>
        <name>GTP</name>
        <dbReference type="ChEBI" id="CHEBI:37565"/>
    </ligand>
</feature>
<dbReference type="InterPro" id="IPR010505">
    <property type="entry name" value="MoaA_twitch"/>
</dbReference>
<dbReference type="EC" id="4.1.99.22" evidence="10"/>
<evidence type="ECO:0000256" key="5">
    <source>
        <dbReference type="ARBA" id="ARBA00023004"/>
    </source>
</evidence>
<evidence type="ECO:0000256" key="4">
    <source>
        <dbReference type="ARBA" id="ARBA00022741"/>
    </source>
</evidence>
<reference evidence="12 13" key="1">
    <citation type="journal article" date="2021" name="bioRxiv">
        <title>Unique metabolic strategies in Hadean analogues reveal hints for primordial physiology.</title>
        <authorList>
            <person name="Nobu M.K."/>
            <person name="Nakai R."/>
            <person name="Tamazawa S."/>
            <person name="Mori H."/>
            <person name="Toyoda A."/>
            <person name="Ijiri A."/>
            <person name="Suzuki S."/>
            <person name="Kurokawa K."/>
            <person name="Kamagata Y."/>
            <person name="Tamaki H."/>
        </authorList>
    </citation>
    <scope>NUCLEOTIDE SEQUENCE [LARGE SCALE GENOMIC DNA]</scope>
    <source>
        <strain evidence="12">BS525</strain>
    </source>
</reference>
<evidence type="ECO:0000256" key="2">
    <source>
        <dbReference type="ARBA" id="ARBA00022691"/>
    </source>
</evidence>
<keyword evidence="9 10" id="KW-0456">Lyase</keyword>
<dbReference type="GO" id="GO:0051539">
    <property type="term" value="F:4 iron, 4 sulfur cluster binding"/>
    <property type="evidence" value="ECO:0007669"/>
    <property type="project" value="UniProtKB-UniRule"/>
</dbReference>
<feature type="binding site" evidence="10">
    <location>
        <position position="155"/>
    </location>
    <ligand>
        <name>GTP</name>
        <dbReference type="ChEBI" id="CHEBI:37565"/>
    </ligand>
</feature>
<keyword evidence="3 10" id="KW-0479">Metal-binding</keyword>
<keyword evidence="2 10" id="KW-0949">S-adenosyl-L-methionine</keyword>
<keyword evidence="4 10" id="KW-0547">Nucleotide-binding</keyword>
<feature type="binding site" evidence="10">
    <location>
        <position position="118"/>
    </location>
    <ligand>
        <name>S-adenosyl-L-methionine</name>
        <dbReference type="ChEBI" id="CHEBI:59789"/>
    </ligand>
</feature>
<comment type="catalytic activity">
    <reaction evidence="10">
        <text>GTP + AH2 + S-adenosyl-L-methionine = (8S)-3',8-cyclo-7,8-dihydroguanosine 5'-triphosphate + 5'-deoxyadenosine + L-methionine + A + H(+)</text>
        <dbReference type="Rhea" id="RHEA:49576"/>
        <dbReference type="ChEBI" id="CHEBI:13193"/>
        <dbReference type="ChEBI" id="CHEBI:15378"/>
        <dbReference type="ChEBI" id="CHEBI:17319"/>
        <dbReference type="ChEBI" id="CHEBI:17499"/>
        <dbReference type="ChEBI" id="CHEBI:37565"/>
        <dbReference type="ChEBI" id="CHEBI:57844"/>
        <dbReference type="ChEBI" id="CHEBI:59789"/>
        <dbReference type="ChEBI" id="CHEBI:131766"/>
        <dbReference type="EC" id="4.1.99.22"/>
    </reaction>
</comment>
<dbReference type="InterPro" id="IPR050105">
    <property type="entry name" value="MoCo_biosynth_MoaA/MoaC"/>
</dbReference>